<dbReference type="InterPro" id="IPR002036">
    <property type="entry name" value="YbeY"/>
</dbReference>
<dbReference type="PANTHER" id="PTHR46986">
    <property type="entry name" value="ENDORIBONUCLEASE YBEY, CHLOROPLASTIC"/>
    <property type="match status" value="1"/>
</dbReference>
<evidence type="ECO:0000256" key="4">
    <source>
        <dbReference type="ARBA" id="ARBA00022723"/>
    </source>
</evidence>
<dbReference type="HAMAP" id="MF_00009">
    <property type="entry name" value="Endoribonucl_YbeY"/>
    <property type="match status" value="1"/>
</dbReference>
<dbReference type="NCBIfam" id="TIGR00043">
    <property type="entry name" value="rRNA maturation RNase YbeY"/>
    <property type="match status" value="1"/>
</dbReference>
<feature type="binding site" evidence="8">
    <location>
        <position position="70"/>
    </location>
    <ligand>
        <name>Zn(2+)</name>
        <dbReference type="ChEBI" id="CHEBI:29105"/>
        <note>catalytic</note>
    </ligand>
</feature>
<proteinExistence type="inferred from homology"/>
<comment type="subcellular location">
    <subcellularLocation>
        <location evidence="8">Cytoplasm</location>
    </subcellularLocation>
</comment>
<dbReference type="EMBL" id="CP034858">
    <property type="protein sequence ID" value="QCI25069.1"/>
    <property type="molecule type" value="Genomic_DNA"/>
</dbReference>
<keyword evidence="8" id="KW-0698">rRNA processing</keyword>
<gene>
    <name evidence="8 9" type="primary">ybeY</name>
    <name evidence="9" type="ORF">D9V76_02265</name>
</gene>
<comment type="function">
    <text evidence="8">Single strand-specific metallo-endoribonuclease involved in late-stage 70S ribosome quality control and in maturation of the 3' terminus of the 16S rRNA.</text>
</comment>
<dbReference type="GO" id="GO:0006364">
    <property type="term" value="P:rRNA processing"/>
    <property type="evidence" value="ECO:0007669"/>
    <property type="project" value="UniProtKB-UniRule"/>
</dbReference>
<dbReference type="GO" id="GO:0008270">
    <property type="term" value="F:zinc ion binding"/>
    <property type="evidence" value="ECO:0007669"/>
    <property type="project" value="UniProtKB-UniRule"/>
</dbReference>
<comment type="cofactor">
    <cofactor evidence="8">
        <name>Zn(2+)</name>
        <dbReference type="ChEBI" id="CHEBI:29105"/>
    </cofactor>
    <text evidence="8">Binds 1 zinc ion.</text>
</comment>
<dbReference type="PROSITE" id="PS01306">
    <property type="entry name" value="UPF0054"/>
    <property type="match status" value="1"/>
</dbReference>
<feature type="binding site" evidence="8">
    <location>
        <position position="80"/>
    </location>
    <ligand>
        <name>Zn(2+)</name>
        <dbReference type="ChEBI" id="CHEBI:29105"/>
        <note>catalytic</note>
    </ligand>
</feature>
<dbReference type="Proteomes" id="UP000298688">
    <property type="component" value="Chromosome"/>
</dbReference>
<evidence type="ECO:0000313" key="10">
    <source>
        <dbReference type="Proteomes" id="UP000298688"/>
    </source>
</evidence>
<protein>
    <recommendedName>
        <fullName evidence="8">Endoribonuclease YbeY</fullName>
        <ecNumber evidence="8">3.1.-.-</ecNumber>
    </recommendedName>
</protein>
<dbReference type="InterPro" id="IPR023091">
    <property type="entry name" value="MetalPrtase_cat_dom_sf_prd"/>
</dbReference>
<comment type="similarity">
    <text evidence="1 8">Belongs to the endoribonuclease YbeY family.</text>
</comment>
<dbReference type="InterPro" id="IPR020549">
    <property type="entry name" value="YbeY_CS"/>
</dbReference>
<reference evidence="9 10" key="1">
    <citation type="submission" date="2018-12" db="EMBL/GenBank/DDBJ databases">
        <authorList>
            <person name="Chong R.A."/>
        </authorList>
    </citation>
    <scope>NUCLEOTIDE SEQUENCE [LARGE SCALE GENOMIC DNA]</scope>
    <source>
        <strain evidence="9 10">Rpa</strain>
    </source>
</reference>
<accession>A0A4D6Y739</accession>
<dbReference type="EC" id="3.1.-.-" evidence="8"/>
<keyword evidence="5 8" id="KW-0255">Endonuclease</keyword>
<evidence type="ECO:0000256" key="3">
    <source>
        <dbReference type="ARBA" id="ARBA00022722"/>
    </source>
</evidence>
<keyword evidence="3 8" id="KW-0540">Nuclease</keyword>
<keyword evidence="4 8" id="KW-0479">Metal-binding</keyword>
<sequence length="111" mass="13219">MVDEIEIKNLNLKYRGKNKSTNILSFPFNSFINTNKKLLGDLVLCKKIIEKESLKYKKTLESRWAHMIIHGTLHLLGYDHKNKKEKNIMEKKENKIMLSLNYEKPYFMKNS</sequence>
<dbReference type="GO" id="GO:0004222">
    <property type="term" value="F:metalloendopeptidase activity"/>
    <property type="evidence" value="ECO:0007669"/>
    <property type="project" value="InterPro"/>
</dbReference>
<evidence type="ECO:0000256" key="1">
    <source>
        <dbReference type="ARBA" id="ARBA00010875"/>
    </source>
</evidence>
<dbReference type="GO" id="GO:0005737">
    <property type="term" value="C:cytoplasm"/>
    <property type="evidence" value="ECO:0007669"/>
    <property type="project" value="UniProtKB-SubCell"/>
</dbReference>
<dbReference type="SUPFAM" id="SSF55486">
    <property type="entry name" value="Metalloproteases ('zincins'), catalytic domain"/>
    <property type="match status" value="1"/>
</dbReference>
<dbReference type="Pfam" id="PF02130">
    <property type="entry name" value="YbeY"/>
    <property type="match status" value="1"/>
</dbReference>
<evidence type="ECO:0000256" key="7">
    <source>
        <dbReference type="ARBA" id="ARBA00022833"/>
    </source>
</evidence>
<keyword evidence="8" id="KW-0963">Cytoplasm</keyword>
<dbReference type="AlphaFoldDB" id="A0A4D6Y739"/>
<evidence type="ECO:0000256" key="5">
    <source>
        <dbReference type="ARBA" id="ARBA00022759"/>
    </source>
</evidence>
<evidence type="ECO:0000256" key="2">
    <source>
        <dbReference type="ARBA" id="ARBA00022517"/>
    </source>
</evidence>
<organism evidence="9 10">
    <name type="scientific">Buchnera aphidicola subsp. Rhopalosiphum padi</name>
    <dbReference type="NCBI Taxonomy" id="98793"/>
    <lineage>
        <taxon>Bacteria</taxon>
        <taxon>Pseudomonadati</taxon>
        <taxon>Pseudomonadota</taxon>
        <taxon>Gammaproteobacteria</taxon>
        <taxon>Enterobacterales</taxon>
        <taxon>Erwiniaceae</taxon>
        <taxon>Buchnera</taxon>
    </lineage>
</organism>
<keyword evidence="7 8" id="KW-0862">Zinc</keyword>
<reference evidence="9 10" key="2">
    <citation type="submission" date="2019-05" db="EMBL/GenBank/DDBJ databases">
        <title>Genome evolution of the obligate endosymbiont Buchnera aphidicola.</title>
        <authorList>
            <person name="Moran N.A."/>
        </authorList>
    </citation>
    <scope>NUCLEOTIDE SEQUENCE [LARGE SCALE GENOMIC DNA]</scope>
    <source>
        <strain evidence="9 10">Rpa</strain>
    </source>
</reference>
<keyword evidence="2 8" id="KW-0690">Ribosome biogenesis</keyword>
<dbReference type="PANTHER" id="PTHR46986:SF1">
    <property type="entry name" value="ENDORIBONUCLEASE YBEY, CHLOROPLASTIC"/>
    <property type="match status" value="1"/>
</dbReference>
<feature type="binding site" evidence="8">
    <location>
        <position position="74"/>
    </location>
    <ligand>
        <name>Zn(2+)</name>
        <dbReference type="ChEBI" id="CHEBI:29105"/>
        <note>catalytic</note>
    </ligand>
</feature>
<keyword evidence="6 8" id="KW-0378">Hydrolase</keyword>
<dbReference type="OrthoDB" id="9807740at2"/>
<dbReference type="Gene3D" id="3.40.390.30">
    <property type="entry name" value="Metalloproteases ('zincins'), catalytic domain"/>
    <property type="match status" value="1"/>
</dbReference>
<dbReference type="GO" id="GO:0004521">
    <property type="term" value="F:RNA endonuclease activity"/>
    <property type="evidence" value="ECO:0007669"/>
    <property type="project" value="UniProtKB-UniRule"/>
</dbReference>
<evidence type="ECO:0000256" key="8">
    <source>
        <dbReference type="HAMAP-Rule" id="MF_00009"/>
    </source>
</evidence>
<evidence type="ECO:0000256" key="6">
    <source>
        <dbReference type="ARBA" id="ARBA00022801"/>
    </source>
</evidence>
<name>A0A4D6Y739_BUCRP</name>
<evidence type="ECO:0000313" key="9">
    <source>
        <dbReference type="EMBL" id="QCI25069.1"/>
    </source>
</evidence>